<dbReference type="GO" id="GO:0032153">
    <property type="term" value="C:cell division site"/>
    <property type="evidence" value="ECO:0007669"/>
    <property type="project" value="UniProtKB-UniRule"/>
</dbReference>
<keyword evidence="11" id="KW-1185">Reference proteome</keyword>
<name>I1YGK2_METFJ</name>
<dbReference type="Pfam" id="PF04999">
    <property type="entry name" value="FtsL"/>
    <property type="match status" value="1"/>
</dbReference>
<dbReference type="RefSeq" id="WP_014703466.1">
    <property type="nucleotide sequence ID" value="NC_017856.1"/>
</dbReference>
<dbReference type="PATRIC" id="fig|754477.3.peg.865"/>
<keyword evidence="3 8" id="KW-0132">Cell division</keyword>
<comment type="subunit">
    <text evidence="8">Part of a complex composed of FtsB, FtsL and FtsQ.</text>
</comment>
<dbReference type="NCBIfam" id="TIGR02209">
    <property type="entry name" value="ftsL_broad"/>
    <property type="match status" value="1"/>
</dbReference>
<accession>I1YGK2</accession>
<dbReference type="GO" id="GO:0043093">
    <property type="term" value="P:FtsZ-dependent cytokinesis"/>
    <property type="evidence" value="ECO:0007669"/>
    <property type="project" value="UniProtKB-UniRule"/>
</dbReference>
<dbReference type="AlphaFoldDB" id="I1YGK2"/>
<evidence type="ECO:0000256" key="5">
    <source>
        <dbReference type="ARBA" id="ARBA00022989"/>
    </source>
</evidence>
<evidence type="ECO:0000256" key="1">
    <source>
        <dbReference type="ARBA" id="ARBA00004401"/>
    </source>
</evidence>
<dbReference type="InterPro" id="IPR011922">
    <property type="entry name" value="Cell_div_FtsL"/>
</dbReference>
<keyword evidence="8" id="KW-0997">Cell inner membrane</keyword>
<dbReference type="Proteomes" id="UP000009145">
    <property type="component" value="Chromosome"/>
</dbReference>
<evidence type="ECO:0000256" key="9">
    <source>
        <dbReference type="NCBIfam" id="TIGR02209"/>
    </source>
</evidence>
<evidence type="ECO:0000256" key="8">
    <source>
        <dbReference type="HAMAP-Rule" id="MF_00910"/>
    </source>
</evidence>
<evidence type="ECO:0000256" key="7">
    <source>
        <dbReference type="ARBA" id="ARBA00023306"/>
    </source>
</evidence>
<keyword evidence="7 8" id="KW-0131">Cell cycle</keyword>
<dbReference type="KEGG" id="mec:Q7C_876"/>
<organism evidence="10 11">
    <name type="scientific">Methylophaga frappieri (strain ATCC BAA-2434 / DSM 25690 / JAM7)</name>
    <dbReference type="NCBI Taxonomy" id="754477"/>
    <lineage>
        <taxon>Bacteria</taxon>
        <taxon>Pseudomonadati</taxon>
        <taxon>Pseudomonadota</taxon>
        <taxon>Gammaproteobacteria</taxon>
        <taxon>Thiotrichales</taxon>
        <taxon>Piscirickettsiaceae</taxon>
        <taxon>Methylophaga</taxon>
    </lineage>
</organism>
<dbReference type="GO" id="GO:0005886">
    <property type="term" value="C:plasma membrane"/>
    <property type="evidence" value="ECO:0007669"/>
    <property type="project" value="UniProtKB-SubCell"/>
</dbReference>
<dbReference type="EMBL" id="CP003380">
    <property type="protein sequence ID" value="AFJ02045.1"/>
    <property type="molecule type" value="Genomic_DNA"/>
</dbReference>
<evidence type="ECO:0000256" key="4">
    <source>
        <dbReference type="ARBA" id="ARBA00022692"/>
    </source>
</evidence>
<dbReference type="PANTHER" id="PTHR37479">
    <property type="entry name" value="CELL DIVISION PROTEIN FTSL"/>
    <property type="match status" value="1"/>
</dbReference>
<dbReference type="HOGENOM" id="CLU_156524_1_0_6"/>
<evidence type="ECO:0000313" key="11">
    <source>
        <dbReference type="Proteomes" id="UP000009145"/>
    </source>
</evidence>
<keyword evidence="6 8" id="KW-0472">Membrane</keyword>
<comment type="similarity">
    <text evidence="8">Belongs to the FtsL family.</text>
</comment>
<evidence type="ECO:0000313" key="10">
    <source>
        <dbReference type="EMBL" id="AFJ02045.1"/>
    </source>
</evidence>
<evidence type="ECO:0000256" key="3">
    <source>
        <dbReference type="ARBA" id="ARBA00022618"/>
    </source>
</evidence>
<dbReference type="PANTHER" id="PTHR37479:SF1">
    <property type="entry name" value="CELL DIVISION PROTEIN FTSL"/>
    <property type="match status" value="1"/>
</dbReference>
<keyword evidence="5 8" id="KW-1133">Transmembrane helix</keyword>
<comment type="function">
    <text evidence="8">Essential cell division protein. May link together the upstream cell division proteins, which are predominantly cytoplasmic, with the downstream cell division proteins, which are predominantly periplasmic.</text>
</comment>
<reference evidence="10 11" key="1">
    <citation type="journal article" date="2012" name="J. Bacteriol.">
        <title>Complete genome sequences of Methylophaga sp. strain JAM1 and Methylophaga sp. strain JAM7.</title>
        <authorList>
            <person name="Villeneuve C."/>
            <person name="Martineau C."/>
            <person name="Mauffrey F."/>
            <person name="Villemur R."/>
        </authorList>
    </citation>
    <scope>NUCLEOTIDE SEQUENCE [LARGE SCALE GENOMIC DNA]</scope>
    <source>
        <strain evidence="10 11">JAM7</strain>
    </source>
</reference>
<proteinExistence type="inferred from homology"/>
<comment type="subcellular location">
    <subcellularLocation>
        <location evidence="8">Cell inner membrane</location>
        <topology evidence="8">Single-pass type II membrane protein</topology>
    </subcellularLocation>
    <subcellularLocation>
        <location evidence="1">Cell membrane</location>
        <topology evidence="1">Single-pass type II membrane protein</topology>
    </subcellularLocation>
    <text evidence="8">Localizes to the division septum where it forms a ring structure.</text>
</comment>
<keyword evidence="4 8" id="KW-0812">Transmembrane</keyword>
<dbReference type="HAMAP" id="MF_00910">
    <property type="entry name" value="FtsL"/>
    <property type="match status" value="1"/>
</dbReference>
<keyword evidence="2 8" id="KW-1003">Cell membrane</keyword>
<dbReference type="OrthoDB" id="5298556at2"/>
<protein>
    <recommendedName>
        <fullName evidence="8 9">Cell division protein FtsL</fullName>
    </recommendedName>
</protein>
<dbReference type="STRING" id="754477.Q7C_876"/>
<evidence type="ECO:0000256" key="6">
    <source>
        <dbReference type="ARBA" id="ARBA00023136"/>
    </source>
</evidence>
<evidence type="ECO:0000256" key="2">
    <source>
        <dbReference type="ARBA" id="ARBA00022475"/>
    </source>
</evidence>
<sequence length="97" mass="10889" precursor="true">MMLSTLLSNMRSDLPLLIMMLLVLASAVAVVVTKHTGRSTFVLMQQLENERDALNEEWGRLLLEQSTWGSPGRVEQQARQQLDMYVPTAAETVMVTP</sequence>
<dbReference type="eggNOG" id="COG3116">
    <property type="taxonomic scope" value="Bacteria"/>
</dbReference>
<gene>
    <name evidence="8" type="primary">ftsL</name>
    <name evidence="10" type="ordered locus">Q7C_876</name>
</gene>